<proteinExistence type="predicted"/>
<feature type="compositionally biased region" description="Basic and acidic residues" evidence="1">
    <location>
        <begin position="122"/>
        <end position="140"/>
    </location>
</feature>
<accession>A0ABS8WXK6</accession>
<dbReference type="Proteomes" id="UP000823775">
    <property type="component" value="Unassembled WGS sequence"/>
</dbReference>
<feature type="compositionally biased region" description="Basic and acidic residues" evidence="1">
    <location>
        <begin position="197"/>
        <end position="224"/>
    </location>
</feature>
<dbReference type="EMBL" id="JACEIK010015329">
    <property type="protein sequence ID" value="MCE3216976.1"/>
    <property type="molecule type" value="Genomic_DNA"/>
</dbReference>
<feature type="region of interest" description="Disordered" evidence="1">
    <location>
        <begin position="1"/>
        <end position="42"/>
    </location>
</feature>
<organism evidence="2 3">
    <name type="scientific">Datura stramonium</name>
    <name type="common">Jimsonweed</name>
    <name type="synonym">Common thornapple</name>
    <dbReference type="NCBI Taxonomy" id="4076"/>
    <lineage>
        <taxon>Eukaryota</taxon>
        <taxon>Viridiplantae</taxon>
        <taxon>Streptophyta</taxon>
        <taxon>Embryophyta</taxon>
        <taxon>Tracheophyta</taxon>
        <taxon>Spermatophyta</taxon>
        <taxon>Magnoliopsida</taxon>
        <taxon>eudicotyledons</taxon>
        <taxon>Gunneridae</taxon>
        <taxon>Pentapetalae</taxon>
        <taxon>asterids</taxon>
        <taxon>lamiids</taxon>
        <taxon>Solanales</taxon>
        <taxon>Solanaceae</taxon>
        <taxon>Solanoideae</taxon>
        <taxon>Datureae</taxon>
        <taxon>Datura</taxon>
    </lineage>
</organism>
<reference evidence="2 3" key="1">
    <citation type="journal article" date="2021" name="BMC Genomics">
        <title>Datura genome reveals duplications of psychoactive alkaloid biosynthetic genes and high mutation rate following tissue culture.</title>
        <authorList>
            <person name="Rajewski A."/>
            <person name="Carter-House D."/>
            <person name="Stajich J."/>
            <person name="Litt A."/>
        </authorList>
    </citation>
    <scope>NUCLEOTIDE SEQUENCE [LARGE SCALE GENOMIC DNA]</scope>
    <source>
        <strain evidence="2">AR-01</strain>
    </source>
</reference>
<evidence type="ECO:0000313" key="3">
    <source>
        <dbReference type="Proteomes" id="UP000823775"/>
    </source>
</evidence>
<evidence type="ECO:0000256" key="1">
    <source>
        <dbReference type="SAM" id="MobiDB-lite"/>
    </source>
</evidence>
<comment type="caution">
    <text evidence="2">The sequence shown here is derived from an EMBL/GenBank/DDBJ whole genome shotgun (WGS) entry which is preliminary data.</text>
</comment>
<name>A0ABS8WXK6_DATST</name>
<protein>
    <submittedName>
        <fullName evidence="2">Uncharacterized protein</fullName>
    </submittedName>
</protein>
<feature type="region of interest" description="Disordered" evidence="1">
    <location>
        <begin position="122"/>
        <end position="250"/>
    </location>
</feature>
<keyword evidence="3" id="KW-1185">Reference proteome</keyword>
<feature type="compositionally biased region" description="Polar residues" evidence="1">
    <location>
        <begin position="225"/>
        <end position="241"/>
    </location>
</feature>
<sequence length="250" mass="28150">MGSPSGDTKGKPLPQDVPPNGTKPNERGEGEKNSYANTLIDNPSSSAASLEQQLIKARRNFHNGMHAVIFKTRDYYRFMASQCLPFHMHNWHFMKQIVSHVGTPLELDIATKSMNIPSIAREEQNVGQHNNRDNSEKVPEPGKAVNNMAEVPRQNRTEETTDQGTRKAGTNNEGKDVANNKRVMINDPNDLQVVLYEGERQEVTNKKKKSESDKSNRKGTEKKGSNQIQQESNAPITQNSFDELMVEEEY</sequence>
<gene>
    <name evidence="2" type="ORF">HAX54_009822</name>
</gene>
<evidence type="ECO:0000313" key="2">
    <source>
        <dbReference type="EMBL" id="MCE3216976.1"/>
    </source>
</evidence>